<evidence type="ECO:0000313" key="5">
    <source>
        <dbReference type="EMBL" id="KAA8901301.1"/>
    </source>
</evidence>
<keyword evidence="6" id="KW-1185">Reference proteome</keyword>
<dbReference type="InterPro" id="IPR051317">
    <property type="entry name" value="Gfo/Idh/MocA_oxidoreduct"/>
</dbReference>
<organism evidence="5 6">
    <name type="scientific">Sphaerosporella brunnea</name>
    <dbReference type="NCBI Taxonomy" id="1250544"/>
    <lineage>
        <taxon>Eukaryota</taxon>
        <taxon>Fungi</taxon>
        <taxon>Dikarya</taxon>
        <taxon>Ascomycota</taxon>
        <taxon>Pezizomycotina</taxon>
        <taxon>Pezizomycetes</taxon>
        <taxon>Pezizales</taxon>
        <taxon>Pyronemataceae</taxon>
        <taxon>Sphaerosporella</taxon>
    </lineage>
</organism>
<accession>A0A5J5ERQ4</accession>
<dbReference type="InterPro" id="IPR036291">
    <property type="entry name" value="NAD(P)-bd_dom_sf"/>
</dbReference>
<dbReference type="InterPro" id="IPR004104">
    <property type="entry name" value="Gfo/Idh/MocA-like_OxRdtase_C"/>
</dbReference>
<dbReference type="Gene3D" id="3.40.50.720">
    <property type="entry name" value="NAD(P)-binding Rossmann-like Domain"/>
    <property type="match status" value="1"/>
</dbReference>
<evidence type="ECO:0000259" key="4">
    <source>
        <dbReference type="Pfam" id="PF02894"/>
    </source>
</evidence>
<dbReference type="Proteomes" id="UP000326924">
    <property type="component" value="Unassembled WGS sequence"/>
</dbReference>
<dbReference type="GO" id="GO:0016491">
    <property type="term" value="F:oxidoreductase activity"/>
    <property type="evidence" value="ECO:0007669"/>
    <property type="project" value="UniProtKB-KW"/>
</dbReference>
<dbReference type="InParanoid" id="A0A5J5ERQ4"/>
<evidence type="ECO:0000256" key="1">
    <source>
        <dbReference type="ARBA" id="ARBA00010928"/>
    </source>
</evidence>
<dbReference type="SUPFAM" id="SSF51735">
    <property type="entry name" value="NAD(P)-binding Rossmann-fold domains"/>
    <property type="match status" value="1"/>
</dbReference>
<reference evidence="5 6" key="1">
    <citation type="submission" date="2019-09" db="EMBL/GenBank/DDBJ databases">
        <title>Draft genome of the ectomycorrhizal ascomycete Sphaerosporella brunnea.</title>
        <authorList>
            <consortium name="DOE Joint Genome Institute"/>
            <person name="Benucci G.M."/>
            <person name="Marozzi G."/>
            <person name="Antonielli L."/>
            <person name="Sanchez S."/>
            <person name="Marco P."/>
            <person name="Wang X."/>
            <person name="Falini L.B."/>
            <person name="Barry K."/>
            <person name="Haridas S."/>
            <person name="Lipzen A."/>
            <person name="Labutti K."/>
            <person name="Grigoriev I.V."/>
            <person name="Murat C."/>
            <person name="Martin F."/>
            <person name="Albertini E."/>
            <person name="Donnini D."/>
            <person name="Bonito G."/>
        </authorList>
    </citation>
    <scope>NUCLEOTIDE SEQUENCE [LARGE SCALE GENOMIC DNA]</scope>
    <source>
        <strain evidence="5 6">Sb_GMNB300</strain>
    </source>
</reference>
<keyword evidence="2" id="KW-0560">Oxidoreductase</keyword>
<dbReference type="Pfam" id="PF02894">
    <property type="entry name" value="GFO_IDH_MocA_C"/>
    <property type="match status" value="1"/>
</dbReference>
<evidence type="ECO:0000313" key="6">
    <source>
        <dbReference type="Proteomes" id="UP000326924"/>
    </source>
</evidence>
<evidence type="ECO:0000256" key="2">
    <source>
        <dbReference type="ARBA" id="ARBA00023002"/>
    </source>
</evidence>
<feature type="domain" description="Gfo/Idh/MocA-like oxidoreductase N-terminal" evidence="3">
    <location>
        <begin position="4"/>
        <end position="123"/>
    </location>
</feature>
<comment type="caution">
    <text evidence="5">The sequence shown here is derived from an EMBL/GenBank/DDBJ whole genome shotgun (WGS) entry which is preliminary data.</text>
</comment>
<proteinExistence type="inferred from homology"/>
<protein>
    <recommendedName>
        <fullName evidence="7">Oxidoreductase</fullName>
    </recommendedName>
</protein>
<gene>
    <name evidence="5" type="ORF">FN846DRAFT_122303</name>
</gene>
<sequence>MPANVCVIGYGLSAKVFHIPYILLTPGLHLHSILQRNPTPENDAARDHPGVKVHPSLEAVCADPEIRLVIVGTSNAQHYPMTKALLEAGKDVAVEKPFTVKPEEGDELCALAKEKVRLLTVFHNRRFDADFLTLRRLIAANTFGQIVSFETHFDRYKAPGAAKKDSWKTQAVAGNGILFDLGSHLLDQALTLFGLPDRVFASVRDERQNSSEPKAQWGEDGFLDDAFDAMLFYDSGLVVKLVANATSLCERQIRYIVRGTEAGYVKHGLDLQEDQTKAGMAPSDPKFGVETEEHWGVLTTPQGSKKVKSEDGVYIKWFQNLSDALEGKAEIEVKPEQAANVVRLLTLMGQSSREKRVLDVAK</sequence>
<dbReference type="EMBL" id="VXIS01000146">
    <property type="protein sequence ID" value="KAA8901301.1"/>
    <property type="molecule type" value="Genomic_DNA"/>
</dbReference>
<dbReference type="InterPro" id="IPR000683">
    <property type="entry name" value="Gfo/Idh/MocA-like_OxRdtase_N"/>
</dbReference>
<dbReference type="OrthoDB" id="2129491at2759"/>
<dbReference type="Pfam" id="PF01408">
    <property type="entry name" value="GFO_IDH_MocA"/>
    <property type="match status" value="1"/>
</dbReference>
<dbReference type="PANTHER" id="PTHR43708:SF5">
    <property type="entry name" value="CONSERVED EXPRESSED OXIDOREDUCTASE (EUROFUNG)-RELATED"/>
    <property type="match status" value="1"/>
</dbReference>
<evidence type="ECO:0000259" key="3">
    <source>
        <dbReference type="Pfam" id="PF01408"/>
    </source>
</evidence>
<dbReference type="PANTHER" id="PTHR43708">
    <property type="entry name" value="CONSERVED EXPRESSED OXIDOREDUCTASE (EUROFUNG)"/>
    <property type="match status" value="1"/>
</dbReference>
<dbReference type="AlphaFoldDB" id="A0A5J5ERQ4"/>
<dbReference type="Gene3D" id="3.30.360.10">
    <property type="entry name" value="Dihydrodipicolinate Reductase, domain 2"/>
    <property type="match status" value="1"/>
</dbReference>
<feature type="domain" description="Gfo/Idh/MocA-like oxidoreductase C-terminal" evidence="4">
    <location>
        <begin position="135"/>
        <end position="358"/>
    </location>
</feature>
<evidence type="ECO:0008006" key="7">
    <source>
        <dbReference type="Google" id="ProtNLM"/>
    </source>
</evidence>
<dbReference type="GO" id="GO:0000166">
    <property type="term" value="F:nucleotide binding"/>
    <property type="evidence" value="ECO:0007669"/>
    <property type="project" value="InterPro"/>
</dbReference>
<name>A0A5J5ERQ4_9PEZI</name>
<comment type="similarity">
    <text evidence="1">Belongs to the Gfo/Idh/MocA family.</text>
</comment>